<evidence type="ECO:0000313" key="1">
    <source>
        <dbReference type="EMBL" id="GIX63676.1"/>
    </source>
</evidence>
<comment type="caution">
    <text evidence="1">The sequence shown here is derived from an EMBL/GenBank/DDBJ whole genome shotgun (WGS) entry which is preliminary data.</text>
</comment>
<evidence type="ECO:0000313" key="2">
    <source>
        <dbReference type="Proteomes" id="UP001497744"/>
    </source>
</evidence>
<accession>A0AAV4LU21</accession>
<reference evidence="1 2" key="1">
    <citation type="submission" date="2021-06" db="EMBL/GenBank/DDBJ databases">
        <title>Genome sequence of Babesia caballi.</title>
        <authorList>
            <person name="Yamagishi J."/>
            <person name="Kidaka T."/>
            <person name="Ochi A."/>
        </authorList>
    </citation>
    <scope>NUCLEOTIDE SEQUENCE [LARGE SCALE GENOMIC DNA]</scope>
    <source>
        <strain evidence="1">USDA-D6B2</strain>
    </source>
</reference>
<dbReference type="Proteomes" id="UP001497744">
    <property type="component" value="Unassembled WGS sequence"/>
</dbReference>
<protein>
    <submittedName>
        <fullName evidence="1">Uncharacterized protein</fullName>
    </submittedName>
</protein>
<name>A0AAV4LU21_BABCB</name>
<dbReference type="GeneID" id="94195157"/>
<sequence length="167" mass="19276">MLRNAFSRVSRGCKGLAEELLDCYAYATLKQQHIIMICAGAVLGAIVGTKRRRQRVASGEFSDNLELVAYNTDSVDEFETRWNRLARSAQRRPDYKHTRLYKAVHWDQPFPHYLQLRLWKYEDSYDKYCEAASSAGLMKKIDEAATVVQRARPVTIIDDSIRRGIPF</sequence>
<dbReference type="AlphaFoldDB" id="A0AAV4LU21"/>
<dbReference type="EMBL" id="BPLF01000002">
    <property type="protein sequence ID" value="GIX63676.1"/>
    <property type="molecule type" value="Genomic_DNA"/>
</dbReference>
<gene>
    <name evidence="1" type="ORF">BcabD6B2_31110</name>
</gene>
<organism evidence="1 2">
    <name type="scientific">Babesia caballi</name>
    <dbReference type="NCBI Taxonomy" id="5871"/>
    <lineage>
        <taxon>Eukaryota</taxon>
        <taxon>Sar</taxon>
        <taxon>Alveolata</taxon>
        <taxon>Apicomplexa</taxon>
        <taxon>Aconoidasida</taxon>
        <taxon>Piroplasmida</taxon>
        <taxon>Babesiidae</taxon>
        <taxon>Babesia</taxon>
    </lineage>
</organism>
<dbReference type="RefSeq" id="XP_067715745.1">
    <property type="nucleotide sequence ID" value="XM_067859644.1"/>
</dbReference>
<proteinExistence type="predicted"/>
<keyword evidence="2" id="KW-1185">Reference proteome</keyword>